<evidence type="ECO:0000313" key="2">
    <source>
        <dbReference type="EMBL" id="KAK7201436.1"/>
    </source>
</evidence>
<evidence type="ECO:0000313" key="3">
    <source>
        <dbReference type="Proteomes" id="UP001430356"/>
    </source>
</evidence>
<feature type="compositionally biased region" description="Low complexity" evidence="1">
    <location>
        <begin position="1"/>
        <end position="20"/>
    </location>
</feature>
<dbReference type="SUPFAM" id="SSF50978">
    <property type="entry name" value="WD40 repeat-like"/>
    <property type="match status" value="1"/>
</dbReference>
<feature type="compositionally biased region" description="Polar residues" evidence="1">
    <location>
        <begin position="48"/>
        <end position="69"/>
    </location>
</feature>
<feature type="compositionally biased region" description="Low complexity" evidence="1">
    <location>
        <begin position="964"/>
        <end position="975"/>
    </location>
</feature>
<accession>A0AAW0F6J0</accession>
<dbReference type="InterPro" id="IPR015943">
    <property type="entry name" value="WD40/YVTN_repeat-like_dom_sf"/>
</dbReference>
<comment type="caution">
    <text evidence="2">The sequence shown here is derived from an EMBL/GenBank/DDBJ whole genome shotgun (WGS) entry which is preliminary data.</text>
</comment>
<sequence length="1202" mass="128917">MHGSRLRSTASVASSSATPARRPKTSVLAHATSVSPSRTSYGHGAVSGATTSSVAGGRGRSTSPSTQLAGQRVAEDAATVVSGSAVTGHSTGGQQQHHHHYGAGAASPSVTGVSLSHFANDGERHEPNTYDTSFAFTGAYAHTAVSQSTATLWCANAVSGAIDLYSSVSGQFIAAVPPLHEALAARRAELSELPLNSAHASATVVKGGAAASLAVHGGHSTALTPRSRGLVGADGRRLSAPAVGDTHHHHHRHGAAAAAAPTAGAGGSAAASASVSASASVCGRVPEADVRASAMHATAAHVWVGYTDGSIAIFDALLLRLVTVGCFHTGRLVAIAALPTGQMVSASTDGLLVLWDTEQAGLEAVTRVSVLRDVVRDGAGPLCAMVATASATRVCCGFESGDVYSVVIASRPHEQTPPQALRGHHGRVNDMAVVRDILFTAAEDNSVCAWYCGSGTDAGDTQPASMLPTHAGRGAGHARVGVRLLKRIAVHPCVRGLLAEGQTGSVWVAYADGVLERWSANPDDDYGVEEVVKAALAPAAGEGGVRTLLSLGAVQTMQWLALSSNGVNKVWYGHKNTTEINLAHSIAALAQVVEHDTEDAAAWRERVHGLRQRELQRKERYVCILDQLSEQRVLLRYYDTWKRALLFCGARRKRLAAVADTLATRARVRLLRYYFGQWATFYDGQQRHMRGYVLAMALSRATEQQQLQSYLLRWQSFFIQRRARRTAERGARVLARMRTAAVLGHYFHRWRAAAAPERQRHALVSAEQLSLLACKAQRQVLQRVLRRWMSYHISGPKRAGRRTTDGARGAALSDAVVVSGTSALSRFAAHYARLQEQRRAAQVLQIWRRWTQLRARRATLAAVTSLREQQHLHDTRQRFFLRWRQRVHVRHVAESTRQLAVLEVELRRAEAEHGDIFEKLQLQRQVDLLLQRQTTEEANVALLAEQLAAAQQTCDDARAGLPPQQQQQQQQQRGGSDSGGGGGGSSSAEAVGLSGRLLSHATSASPLSQTVVSAMSRGHMSANAAAYRSMVDQQRLSPIVLAHMPAEEAMHHIVCQLKGNVLNVYTDLALFRQVKDRRRGGTTAVAILLESFGEVKRLVVSTVRGGAANATSAAAARLGGRATRWPLSMDALDCIPVHHCAAVLAAIKTLVVAYDLLLPDDMPGVHTTCEEVIANADWIFLIARACYLRRKPVPPANNRQSI</sequence>
<proteinExistence type="predicted"/>
<gene>
    <name evidence="2" type="ORF">NESM_000206300</name>
</gene>
<dbReference type="InterPro" id="IPR001680">
    <property type="entry name" value="WD40_rpt"/>
</dbReference>
<feature type="region of interest" description="Disordered" evidence="1">
    <location>
        <begin position="959"/>
        <end position="990"/>
    </location>
</feature>
<dbReference type="EMBL" id="JAECZO010000015">
    <property type="protein sequence ID" value="KAK7201436.1"/>
    <property type="molecule type" value="Genomic_DNA"/>
</dbReference>
<organism evidence="2 3">
    <name type="scientific">Novymonas esmeraldas</name>
    <dbReference type="NCBI Taxonomy" id="1808958"/>
    <lineage>
        <taxon>Eukaryota</taxon>
        <taxon>Discoba</taxon>
        <taxon>Euglenozoa</taxon>
        <taxon>Kinetoplastea</taxon>
        <taxon>Metakinetoplastina</taxon>
        <taxon>Trypanosomatida</taxon>
        <taxon>Trypanosomatidae</taxon>
        <taxon>Novymonas</taxon>
    </lineage>
</organism>
<dbReference type="Gene3D" id="2.130.10.10">
    <property type="entry name" value="YVTN repeat-like/Quinoprotein amine dehydrogenase"/>
    <property type="match status" value="2"/>
</dbReference>
<dbReference type="InterPro" id="IPR036322">
    <property type="entry name" value="WD40_repeat_dom_sf"/>
</dbReference>
<feature type="compositionally biased region" description="Gly residues" evidence="1">
    <location>
        <begin position="976"/>
        <end position="985"/>
    </location>
</feature>
<name>A0AAW0F6J0_9TRYP</name>
<protein>
    <submittedName>
        <fullName evidence="2">WD domain, G-beta repeat</fullName>
    </submittedName>
</protein>
<keyword evidence="3" id="KW-1185">Reference proteome</keyword>
<dbReference type="Proteomes" id="UP001430356">
    <property type="component" value="Unassembled WGS sequence"/>
</dbReference>
<reference evidence="2 3" key="1">
    <citation type="journal article" date="2021" name="MBio">
        <title>A New Model Trypanosomatid, Novymonas esmeraldas: Genomic Perception of Its 'Candidatus Pandoraea novymonadis' Endosymbiont.</title>
        <authorList>
            <person name="Zakharova A."/>
            <person name="Saura A."/>
            <person name="Butenko A."/>
            <person name="Podesvova L."/>
            <person name="Warmusova S."/>
            <person name="Kostygov A.Y."/>
            <person name="Nenarokova A."/>
            <person name="Lukes J."/>
            <person name="Opperdoes F.R."/>
            <person name="Yurchenko V."/>
        </authorList>
    </citation>
    <scope>NUCLEOTIDE SEQUENCE [LARGE SCALE GENOMIC DNA]</scope>
    <source>
        <strain evidence="2 3">E262AT.01</strain>
    </source>
</reference>
<evidence type="ECO:0000256" key="1">
    <source>
        <dbReference type="SAM" id="MobiDB-lite"/>
    </source>
</evidence>
<dbReference type="AlphaFoldDB" id="A0AAW0F6J0"/>
<feature type="region of interest" description="Disordered" evidence="1">
    <location>
        <begin position="237"/>
        <end position="261"/>
    </location>
</feature>
<feature type="region of interest" description="Disordered" evidence="1">
    <location>
        <begin position="1"/>
        <end position="106"/>
    </location>
</feature>
<dbReference type="SMART" id="SM00320">
    <property type="entry name" value="WD40"/>
    <property type="match status" value="3"/>
</dbReference>